<feature type="transmembrane region" description="Helical" evidence="1">
    <location>
        <begin position="7"/>
        <end position="23"/>
    </location>
</feature>
<feature type="transmembrane region" description="Helical" evidence="1">
    <location>
        <begin position="107"/>
        <end position="125"/>
    </location>
</feature>
<keyword evidence="1" id="KW-0812">Transmembrane</keyword>
<feature type="transmembrane region" description="Helical" evidence="1">
    <location>
        <begin position="146"/>
        <end position="168"/>
    </location>
</feature>
<feature type="transmembrane region" description="Helical" evidence="1">
    <location>
        <begin position="29"/>
        <end position="47"/>
    </location>
</feature>
<dbReference type="RefSeq" id="WP_032597956.1">
    <property type="nucleotide sequence ID" value="NZ_JGDS01000044.1"/>
</dbReference>
<gene>
    <name evidence="2" type="ORF">M123_1521</name>
</gene>
<feature type="transmembrane region" description="Helical" evidence="1">
    <location>
        <begin position="54"/>
        <end position="79"/>
    </location>
</feature>
<protein>
    <submittedName>
        <fullName evidence="2">O-antigen polysaccharide polymerase Wzy family protein</fullName>
    </submittedName>
</protein>
<evidence type="ECO:0000313" key="2">
    <source>
        <dbReference type="EMBL" id="EXZ74230.1"/>
    </source>
</evidence>
<dbReference type="NCBIfam" id="TIGR04370">
    <property type="entry name" value="glyco_rpt_poly"/>
    <property type="match status" value="1"/>
</dbReference>
<feature type="transmembrane region" description="Helical" evidence="1">
    <location>
        <begin position="293"/>
        <end position="314"/>
    </location>
</feature>
<dbReference type="AlphaFoldDB" id="A0A016AS14"/>
<proteinExistence type="predicted"/>
<dbReference type="InterPro" id="IPR029468">
    <property type="entry name" value="O-ag_pol_Wzy"/>
</dbReference>
<comment type="caution">
    <text evidence="2">The sequence shown here is derived from an EMBL/GenBank/DDBJ whole genome shotgun (WGS) entry which is preliminary data.</text>
</comment>
<keyword evidence="1" id="KW-0472">Membrane</keyword>
<name>A0A016AS14_BACFG</name>
<dbReference type="EMBL" id="JGDS01000044">
    <property type="protein sequence ID" value="EXZ74230.1"/>
    <property type="molecule type" value="Genomic_DNA"/>
</dbReference>
<dbReference type="Proteomes" id="UP000020938">
    <property type="component" value="Unassembled WGS sequence"/>
</dbReference>
<feature type="transmembrane region" description="Helical" evidence="1">
    <location>
        <begin position="407"/>
        <end position="423"/>
    </location>
</feature>
<organism evidence="2 3">
    <name type="scientific">Bacteroides fragilis str. 3976T8</name>
    <dbReference type="NCBI Taxonomy" id="1339314"/>
    <lineage>
        <taxon>Bacteria</taxon>
        <taxon>Pseudomonadati</taxon>
        <taxon>Bacteroidota</taxon>
        <taxon>Bacteroidia</taxon>
        <taxon>Bacteroidales</taxon>
        <taxon>Bacteroidaceae</taxon>
        <taxon>Bacteroides</taxon>
    </lineage>
</organism>
<feature type="transmembrane region" description="Helical" evidence="1">
    <location>
        <begin position="219"/>
        <end position="252"/>
    </location>
</feature>
<evidence type="ECO:0000313" key="3">
    <source>
        <dbReference type="Proteomes" id="UP000020938"/>
    </source>
</evidence>
<feature type="transmembrane region" description="Helical" evidence="1">
    <location>
        <begin position="188"/>
        <end position="207"/>
    </location>
</feature>
<feature type="transmembrane region" description="Helical" evidence="1">
    <location>
        <begin position="429"/>
        <end position="454"/>
    </location>
</feature>
<dbReference type="PATRIC" id="fig|1339314.3.peg.1737"/>
<feature type="transmembrane region" description="Helical" evidence="1">
    <location>
        <begin position="380"/>
        <end position="400"/>
    </location>
</feature>
<evidence type="ECO:0000256" key="1">
    <source>
        <dbReference type="SAM" id="Phobius"/>
    </source>
</evidence>
<feature type="transmembrane region" description="Helical" evidence="1">
    <location>
        <begin position="264"/>
        <end position="281"/>
    </location>
</feature>
<reference evidence="2 3" key="1">
    <citation type="submission" date="2014-02" db="EMBL/GenBank/DDBJ databases">
        <authorList>
            <person name="Sears C."/>
            <person name="Carroll K."/>
            <person name="Sack B.R."/>
            <person name="Qadri F."/>
            <person name="Myers L.L."/>
            <person name="Chung G.-T."/>
            <person name="Escheverria P."/>
            <person name="Fraser C.M."/>
            <person name="Sadzewicz L."/>
            <person name="Shefchek K.A."/>
            <person name="Tallon L."/>
            <person name="Das S.P."/>
            <person name="Daugherty S."/>
            <person name="Mongodin E.F."/>
        </authorList>
    </citation>
    <scope>NUCLEOTIDE SEQUENCE [LARGE SCALE GENOMIC DNA]</scope>
    <source>
        <strain evidence="2 3">3976T8</strain>
    </source>
</reference>
<sequence length="464" mass="55129">MLLYKSFTLKFLFYSIFIFEFILSKYVEIPAIYFEIQLFILYLFIILKTLRKKGIFNLFSIFLLTLALFSFMGIFISLFSDKVDYKDLSAHAITTERIPDNIFNESILVYIFFLITIYWSYNFFDKKNIRPESLLVKCNDISFNKFLYRVGRIVFWFSIIFTVYRSFLEFQLLRENRALLFMEGSANLGIPVFIRFMSTFLILGYYFIIASNPPKKIFILYSIFYFVPIIPSLMIGNRMLFAVYFLFLFWYLHKVYCQKFKTSLVLFWGCLIVILLEIIALMRDDIDSQFSIIGLITMFFVLQSTSFYLMPLYITYKDNLLYYHYPFIFDPLWGSVMGATGQSYEVLATRSGLGHQLIYTINPSYYLNGFSLGSSSVTELYEFGLLGVGLGAILFAWIINKIETMKINRYYLFFSFEIFYWIVSSPRNTYFFSLYNLMKLSLFAVFIYTFFYCLSLKKIKKNKC</sequence>
<accession>A0A016AS14</accession>
<dbReference type="Pfam" id="PF14296">
    <property type="entry name" value="O-ag_pol_Wzy"/>
    <property type="match status" value="1"/>
</dbReference>
<keyword evidence="1" id="KW-1133">Transmembrane helix</keyword>